<dbReference type="GO" id="GO:0008270">
    <property type="term" value="F:zinc ion binding"/>
    <property type="evidence" value="ECO:0007669"/>
    <property type="project" value="UniProtKB-UniRule"/>
</dbReference>
<dbReference type="SUPFAM" id="SSF57716">
    <property type="entry name" value="Glucocorticoid receptor-like (DNA-binding domain)"/>
    <property type="match status" value="1"/>
</dbReference>
<reference evidence="3" key="1">
    <citation type="submission" date="2007-03" db="EMBL/GenBank/DDBJ databases">
        <title>Annotation of Culex pipiens quinquefasciatus.</title>
        <authorList>
            <consortium name="The Broad Institute Genome Sequencing Platform"/>
            <person name="Atkinson P.W."/>
            <person name="Hemingway J."/>
            <person name="Christensen B.M."/>
            <person name="Higgs S."/>
            <person name="Kodira C."/>
            <person name="Hannick L."/>
            <person name="Megy K."/>
            <person name="O'Leary S."/>
            <person name="Pearson M."/>
            <person name="Haas B.J."/>
            <person name="Mauceli E."/>
            <person name="Wortman J.R."/>
            <person name="Lee N.H."/>
            <person name="Guigo R."/>
            <person name="Stanke M."/>
            <person name="Alvarado L."/>
            <person name="Amedeo P."/>
            <person name="Antoine C.H."/>
            <person name="Arensburger P."/>
            <person name="Bidwell S.L."/>
            <person name="Crawford M."/>
            <person name="Camaro F."/>
            <person name="Devon K."/>
            <person name="Engels R."/>
            <person name="Hammond M."/>
            <person name="Howarth C."/>
            <person name="Koehrsen M."/>
            <person name="Lawson D."/>
            <person name="Montgomery P."/>
            <person name="Nene V."/>
            <person name="Nusbaum C."/>
            <person name="Puiu D."/>
            <person name="Romero-Severson J."/>
            <person name="Severson D.W."/>
            <person name="Shumway M."/>
            <person name="Sisk P."/>
            <person name="Stolte C."/>
            <person name="Zeng Q."/>
            <person name="Eisenstadt E."/>
            <person name="Fraser-Liggett C."/>
            <person name="Strausberg R."/>
            <person name="Galagan J."/>
            <person name="Birren B."/>
            <person name="Collins F.H."/>
        </authorList>
    </citation>
    <scope>NUCLEOTIDE SEQUENCE [LARGE SCALE GENOMIC DNA]</scope>
    <source>
        <strain evidence="3">JHB</strain>
    </source>
</reference>
<evidence type="ECO:0000313" key="3">
    <source>
        <dbReference type="EMBL" id="EDS27925.1"/>
    </source>
</evidence>
<dbReference type="VEuPathDB" id="VectorBase:CQUJHB009313"/>
<dbReference type="HOGENOM" id="CLU_440931_0_0_1"/>
<evidence type="ECO:0000259" key="2">
    <source>
        <dbReference type="PROSITE" id="PS51915"/>
    </source>
</evidence>
<keyword evidence="1" id="KW-0863">Zinc-finger</keyword>
<dbReference type="EMBL" id="DS231939">
    <property type="protein sequence ID" value="EDS27925.1"/>
    <property type="molecule type" value="Genomic_DNA"/>
</dbReference>
<dbReference type="VEuPathDB" id="VectorBase:CPIJ006684"/>
<dbReference type="EnsemblMetazoa" id="CPIJ006684-RA">
    <property type="protein sequence ID" value="CPIJ006684-PA"/>
    <property type="gene ID" value="CPIJ006684"/>
</dbReference>
<dbReference type="Proteomes" id="UP000002320">
    <property type="component" value="Unassembled WGS sequence"/>
</dbReference>
<dbReference type="SMART" id="SM00868">
    <property type="entry name" value="zf-AD"/>
    <property type="match status" value="1"/>
</dbReference>
<protein>
    <submittedName>
        <fullName evidence="3">Predicted protein</fullName>
    </submittedName>
</protein>
<gene>
    <name evidence="4" type="primary">6038445</name>
    <name evidence="3" type="ORF">CpipJ_CPIJ006684</name>
</gene>
<evidence type="ECO:0000256" key="1">
    <source>
        <dbReference type="PROSITE-ProRule" id="PRU01263"/>
    </source>
</evidence>
<accession>B0WHQ8</accession>
<dbReference type="OrthoDB" id="3598281at2759"/>
<dbReference type="GO" id="GO:0005634">
    <property type="term" value="C:nucleus"/>
    <property type="evidence" value="ECO:0007669"/>
    <property type="project" value="InterPro"/>
</dbReference>
<dbReference type="InterPro" id="IPR012934">
    <property type="entry name" value="Znf_AD"/>
</dbReference>
<keyword evidence="5" id="KW-1185">Reference proteome</keyword>
<reference evidence="4" key="2">
    <citation type="submission" date="2020-05" db="UniProtKB">
        <authorList>
            <consortium name="EnsemblMetazoa"/>
        </authorList>
    </citation>
    <scope>IDENTIFICATION</scope>
    <source>
        <strain evidence="4">JHB</strain>
    </source>
</reference>
<dbReference type="Pfam" id="PF07776">
    <property type="entry name" value="zf-AD"/>
    <property type="match status" value="1"/>
</dbReference>
<feature type="binding site" evidence="1">
    <location>
        <position position="22"/>
    </location>
    <ligand>
        <name>Zn(2+)</name>
        <dbReference type="ChEBI" id="CHEBI:29105"/>
    </ligand>
</feature>
<organism>
    <name type="scientific">Culex quinquefasciatus</name>
    <name type="common">Southern house mosquito</name>
    <name type="synonym">Culex pungens</name>
    <dbReference type="NCBI Taxonomy" id="7176"/>
    <lineage>
        <taxon>Eukaryota</taxon>
        <taxon>Metazoa</taxon>
        <taxon>Ecdysozoa</taxon>
        <taxon>Arthropoda</taxon>
        <taxon>Hexapoda</taxon>
        <taxon>Insecta</taxon>
        <taxon>Pterygota</taxon>
        <taxon>Neoptera</taxon>
        <taxon>Endopterygota</taxon>
        <taxon>Diptera</taxon>
        <taxon>Nematocera</taxon>
        <taxon>Culicoidea</taxon>
        <taxon>Culicidae</taxon>
        <taxon>Culicinae</taxon>
        <taxon>Culicini</taxon>
        <taxon>Culex</taxon>
        <taxon>Culex</taxon>
    </lineage>
</organism>
<name>B0WHQ8_CULQU</name>
<dbReference type="InParanoid" id="B0WHQ8"/>
<evidence type="ECO:0000313" key="5">
    <source>
        <dbReference type="Proteomes" id="UP000002320"/>
    </source>
</evidence>
<evidence type="ECO:0000313" key="4">
    <source>
        <dbReference type="EnsemblMetazoa" id="CPIJ006684-PA"/>
    </source>
</evidence>
<feature type="domain" description="ZAD" evidence="2">
    <location>
        <begin position="17"/>
        <end position="93"/>
    </location>
</feature>
<feature type="binding site" evidence="1">
    <location>
        <position position="69"/>
    </location>
    <ligand>
        <name>Zn(2+)</name>
        <dbReference type="ChEBI" id="CHEBI:29105"/>
    </ligand>
</feature>
<dbReference type="AlphaFoldDB" id="B0WHQ8"/>
<proteinExistence type="predicted"/>
<feature type="binding site" evidence="1">
    <location>
        <position position="66"/>
    </location>
    <ligand>
        <name>Zn(2+)</name>
        <dbReference type="ChEBI" id="CHEBI:29105"/>
    </ligand>
</feature>
<feature type="binding site" evidence="1">
    <location>
        <position position="19"/>
    </location>
    <ligand>
        <name>Zn(2+)</name>
        <dbReference type="ChEBI" id="CHEBI:29105"/>
    </ligand>
</feature>
<keyword evidence="1" id="KW-0862">Zinc</keyword>
<dbReference type="PROSITE" id="PS51915">
    <property type="entry name" value="ZAD"/>
    <property type="match status" value="1"/>
</dbReference>
<dbReference type="Gene3D" id="3.40.1800.20">
    <property type="match status" value="1"/>
</dbReference>
<dbReference type="OMA" id="NCLARVE"/>
<sequence>MSSPPDHLPPDWSLSGSMCRVCLRSDPAASWSLFECTVAGKSLVQALSLVGGIQVQSGDNFPKSCCSNCLARVEAALKLREQCLESDRRLGVMFAVTVKNEPPEEEEEEEDPFVACSQGYFEPTRAEEHSVASVLQHFGLDGFLAIVEGQDLESVELFSCLLEQDLQKMLPNETVGTIIRFRKAVAHAKQLLAKSSSDERKAKHVEPEPIPRKKRRIERPLLEHPVIVANPNQDHVNLPALLQTFEGQCIMTHYVRNGNQLDNQTQGKLLKLIVEQLAVTVRIQDIQRSWFEAIFAAIVEAFPSESELIEVYRGKLQQIRYKLTRKIKRNSGFEVAEQGNGVAVNGEEEPLIDEDEAIASKLWLQGGREPWKSVLLHWDKSFQLRNKIYQSSGSNKLGELWRDDGWPILKQPNGLDLIRRDFNRMFSPSSDVFQVWPRIKKAVCTFGRLNLKNKNLLAVLAKFEEGGYTDDHLFIQLLAGLLPPGITTRKFRPKFEEINAAFMREVATLAEVDEALAKYRTALAEHKLSVQPHVLHIADQSRYLVYVGEGRYYEARGGLLDAVDGVLKVCLVTGQAFTAEAKPMWTFVQRFCYGVKTDSDNSYACLRSLQAFLRQAQERE</sequence>
<dbReference type="KEGG" id="cqu:CpipJ_CPIJ006684"/>
<keyword evidence="1" id="KW-0479">Metal-binding</keyword>